<keyword evidence="3" id="KW-1185">Reference proteome</keyword>
<dbReference type="Proteomes" id="UP000644548">
    <property type="component" value="Unassembled WGS sequence"/>
</dbReference>
<evidence type="ECO:0000256" key="1">
    <source>
        <dbReference type="SAM" id="MobiDB-lite"/>
    </source>
</evidence>
<reference evidence="3" key="1">
    <citation type="journal article" date="2019" name="Int. J. Syst. Evol. Microbiol.">
        <title>The Global Catalogue of Microorganisms (GCM) 10K type strain sequencing project: providing services to taxonomists for standard genome sequencing and annotation.</title>
        <authorList>
            <consortium name="The Broad Institute Genomics Platform"/>
            <consortium name="The Broad Institute Genome Sequencing Center for Infectious Disease"/>
            <person name="Wu L."/>
            <person name="Ma J."/>
        </authorList>
    </citation>
    <scope>NUCLEOTIDE SEQUENCE [LARGE SCALE GENOMIC DNA]</scope>
    <source>
        <strain evidence="3">JCM 31405</strain>
    </source>
</reference>
<dbReference type="EMBL" id="BMQN01000005">
    <property type="protein sequence ID" value="GGR96896.1"/>
    <property type="molecule type" value="Genomic_DNA"/>
</dbReference>
<dbReference type="RefSeq" id="WP_189073475.1">
    <property type="nucleotide sequence ID" value="NZ_BMQN01000005.1"/>
</dbReference>
<comment type="caution">
    <text evidence="2">The sequence shown here is derived from an EMBL/GenBank/DDBJ whole genome shotgun (WGS) entry which is preliminary data.</text>
</comment>
<accession>A0ABQ2S883</accession>
<sequence>MRVGLLETHAARLPGYWSAFLKELGSEPVLPALDDAEALALGRESLPNEPLSVQLTLGRILSMGRLDAVLLPQWPAVSGDAWSEALPDLLARRISGLPTLISVPDGPDGLEGAATELGLRVSQNAGRVRLALEKVRPMAQDPRASQPALTRASRVTVAVIGPRALLSEPLVQGPLRAALDDLGLHAVFSHELPVADVLKRAERLEQPRATPGDRELFGAVSMLGGKGAVKGFLFVSGARDGSTATALGRLAERQHKPTLLLSADGQTDFPELAAFRDRVTLGGAARSATAGPTEAEPTGESGA</sequence>
<organism evidence="2 3">
    <name type="scientific">Deinococcus sedimenti</name>
    <dbReference type="NCBI Taxonomy" id="1867090"/>
    <lineage>
        <taxon>Bacteria</taxon>
        <taxon>Thermotogati</taxon>
        <taxon>Deinococcota</taxon>
        <taxon>Deinococci</taxon>
        <taxon>Deinococcales</taxon>
        <taxon>Deinococcaceae</taxon>
        <taxon>Deinococcus</taxon>
    </lineage>
</organism>
<proteinExistence type="predicted"/>
<feature type="region of interest" description="Disordered" evidence="1">
    <location>
        <begin position="284"/>
        <end position="303"/>
    </location>
</feature>
<evidence type="ECO:0000313" key="3">
    <source>
        <dbReference type="Proteomes" id="UP000644548"/>
    </source>
</evidence>
<name>A0ABQ2S883_9DEIO</name>
<protein>
    <submittedName>
        <fullName evidence="2">Uncharacterized protein</fullName>
    </submittedName>
</protein>
<evidence type="ECO:0000313" key="2">
    <source>
        <dbReference type="EMBL" id="GGR96896.1"/>
    </source>
</evidence>
<gene>
    <name evidence="2" type="ORF">GCM10008960_24680</name>
</gene>